<comment type="caution">
    <text evidence="1">The sequence shown here is derived from an EMBL/GenBank/DDBJ whole genome shotgun (WGS) entry which is preliminary data.</text>
</comment>
<organism evidence="1 2">
    <name type="scientific">Hypoxylon rubiginosum</name>
    <dbReference type="NCBI Taxonomy" id="110542"/>
    <lineage>
        <taxon>Eukaryota</taxon>
        <taxon>Fungi</taxon>
        <taxon>Dikarya</taxon>
        <taxon>Ascomycota</taxon>
        <taxon>Pezizomycotina</taxon>
        <taxon>Sordariomycetes</taxon>
        <taxon>Xylariomycetidae</taxon>
        <taxon>Xylariales</taxon>
        <taxon>Hypoxylaceae</taxon>
        <taxon>Hypoxylon</taxon>
    </lineage>
</organism>
<name>A0ACB9YLF7_9PEZI</name>
<dbReference type="EMBL" id="MU393606">
    <property type="protein sequence ID" value="KAI4859946.1"/>
    <property type="molecule type" value="Genomic_DNA"/>
</dbReference>
<evidence type="ECO:0000313" key="1">
    <source>
        <dbReference type="EMBL" id="KAI4859946.1"/>
    </source>
</evidence>
<gene>
    <name evidence="1" type="ORF">F4820DRAFT_453397</name>
</gene>
<evidence type="ECO:0000313" key="2">
    <source>
        <dbReference type="Proteomes" id="UP001497700"/>
    </source>
</evidence>
<sequence>MVVRTTSLSSLKNFFPKIHQPLPLTNRESRQLLDSITTSFRKNLDKEHPWEPSSGGEESTSHGSAAPQGRTPLLLKQTSPSPPLDASKRQHAADRHLRTILSNPLFAHQDTKKGPTSPFDVFDRAVSRGLMTQRRAAGFLSKVRSEIPGESADEIRRGMARSGAGLRVIQWLRASGLEDDPRFLDSNLPWLLVPFMYAEGLEEIAWGWVARLALRDGRQAENCRLRALVTLLHAIRKHSCTSYSGSNLNLDCSYEAVMRANEVLPKQSDVARRSLEEMWFSLSWLSTVLASERPKPSAPLFESFVDIGRPMGAPLDMAHLELHHPLSPSHSAAVRFMHDSAEREQRDPVLRRRLVCMALDATDRLRQVGDTDEASWVERFLARIGSDTHLGILMEQIRQASVPSELPISSQVPFRHVGN</sequence>
<proteinExistence type="predicted"/>
<reference evidence="1 2" key="1">
    <citation type="journal article" date="2022" name="New Phytol.">
        <title>Ecological generalism drives hyperdiversity of secondary metabolite gene clusters in xylarialean endophytes.</title>
        <authorList>
            <person name="Franco M.E.E."/>
            <person name="Wisecaver J.H."/>
            <person name="Arnold A.E."/>
            <person name="Ju Y.M."/>
            <person name="Slot J.C."/>
            <person name="Ahrendt S."/>
            <person name="Moore L.P."/>
            <person name="Eastman K.E."/>
            <person name="Scott K."/>
            <person name="Konkel Z."/>
            <person name="Mondo S.J."/>
            <person name="Kuo A."/>
            <person name="Hayes R.D."/>
            <person name="Haridas S."/>
            <person name="Andreopoulos B."/>
            <person name="Riley R."/>
            <person name="LaButti K."/>
            <person name="Pangilinan J."/>
            <person name="Lipzen A."/>
            <person name="Amirebrahimi M."/>
            <person name="Yan J."/>
            <person name="Adam C."/>
            <person name="Keymanesh K."/>
            <person name="Ng V."/>
            <person name="Louie K."/>
            <person name="Northen T."/>
            <person name="Drula E."/>
            <person name="Henrissat B."/>
            <person name="Hsieh H.M."/>
            <person name="Youens-Clark K."/>
            <person name="Lutzoni F."/>
            <person name="Miadlikowska J."/>
            <person name="Eastwood D.C."/>
            <person name="Hamelin R.C."/>
            <person name="Grigoriev I.V."/>
            <person name="U'Ren J.M."/>
        </authorList>
    </citation>
    <scope>NUCLEOTIDE SEQUENCE [LARGE SCALE GENOMIC DNA]</scope>
    <source>
        <strain evidence="1 2">CBS 119005</strain>
    </source>
</reference>
<accession>A0ACB9YLF7</accession>
<keyword evidence="2" id="KW-1185">Reference proteome</keyword>
<dbReference type="Proteomes" id="UP001497700">
    <property type="component" value="Unassembled WGS sequence"/>
</dbReference>
<protein>
    <submittedName>
        <fullName evidence="1">Uncharacterized protein</fullName>
    </submittedName>
</protein>